<gene>
    <name evidence="1" type="ORF">AL705_01235</name>
    <name evidence="2" type="ORF">LC603019_00259</name>
</gene>
<dbReference type="EMBL" id="LR584267">
    <property type="protein sequence ID" value="VHN99842.1"/>
    <property type="molecule type" value="Genomic_DNA"/>
</dbReference>
<dbReference type="Proteomes" id="UP000324288">
    <property type="component" value="Chromosome"/>
</dbReference>
<evidence type="ECO:0000313" key="1">
    <source>
        <dbReference type="EMBL" id="ALE18566.1"/>
    </source>
</evidence>
<dbReference type="KEGG" id="cbq:AL705_01235"/>
<evidence type="ECO:0000313" key="4">
    <source>
        <dbReference type="Proteomes" id="UP000324288"/>
    </source>
</evidence>
<organism evidence="1 3">
    <name type="scientific">Lawsonella clevelandensis</name>
    <dbReference type="NCBI Taxonomy" id="1528099"/>
    <lineage>
        <taxon>Bacteria</taxon>
        <taxon>Bacillati</taxon>
        <taxon>Actinomycetota</taxon>
        <taxon>Actinomycetes</taxon>
        <taxon>Mycobacteriales</taxon>
        <taxon>Lawsonellaceae</taxon>
        <taxon>Lawsonella</taxon>
    </lineage>
</organism>
<dbReference type="AlphaFoldDB" id="A0A0M4MKC8"/>
<protein>
    <submittedName>
        <fullName evidence="1">Uncharacterized protein</fullName>
    </submittedName>
</protein>
<dbReference type="Proteomes" id="UP000068137">
    <property type="component" value="Chromosome"/>
</dbReference>
<dbReference type="RefSeq" id="WP_053961467.1">
    <property type="nucleotide sequence ID" value="NZ_CAJPTR010000013.1"/>
</dbReference>
<evidence type="ECO:0000313" key="3">
    <source>
        <dbReference type="Proteomes" id="UP000068137"/>
    </source>
</evidence>
<reference evidence="1 3" key="1">
    <citation type="journal article" date="2015" name="Genome Announc.">
        <title>Complete Genome Sequences for Two Strains of a Novel Fastidious, Partially Acid-Fast, Gram-Positive Corynebacterineae Bacterium, Derived from Human Clinical Samples.</title>
        <authorList>
            <person name="Nicholson A.C."/>
            <person name="Bell M."/>
            <person name="Humrighouse B.W."/>
            <person name="McQuiston J.R."/>
        </authorList>
    </citation>
    <scope>NUCLEOTIDE SEQUENCE [LARGE SCALE GENOMIC DNA]</scope>
    <source>
        <strain evidence="1 3">X1698</strain>
    </source>
</reference>
<proteinExistence type="predicted"/>
<reference evidence="1" key="2">
    <citation type="journal article" date="2016" name="Int. J. Syst. Evol. Microbiol.">
        <title>Lawsonella clevelandensis gen. nov., sp. nov., a new member of the suborder Corynebacterineae isolated from human abscesses.</title>
        <authorList>
            <person name="Bell M.E."/>
            <person name="Bernard K.A."/>
            <person name="Harrington S.M."/>
            <person name="Patel N.B."/>
            <person name="Tucker T.A."/>
            <person name="Metcalfe M.G."/>
            <person name="McQuiston J.R."/>
        </authorList>
    </citation>
    <scope>NUCLEOTIDE SEQUENCE</scope>
    <source>
        <strain evidence="1">X1698</strain>
    </source>
</reference>
<name>A0A0M4MKC8_9ACTN</name>
<keyword evidence="4" id="KW-1185">Reference proteome</keyword>
<sequence>MSDDTQHAAINEWADKRGFRPEIPYSEAISVKYQRRFSHVPGLYVLIFANGDLFVGMADDLGDTLTNQPASWQDDILGVRLMARSKKGLDLVQEAMGLQREVQAQGFTIHPRR</sequence>
<reference evidence="2 4" key="3">
    <citation type="submission" date="2019-04" db="EMBL/GenBank/DDBJ databases">
        <authorList>
            <person name="Seth-Smith MB H."/>
            <person name="Seth-Smith H."/>
        </authorList>
    </citation>
    <scope>NUCLEOTIDE SEQUENCE [LARGE SCALE GENOMIC DNA]</scope>
    <source>
        <strain evidence="2">USB-603019</strain>
    </source>
</reference>
<evidence type="ECO:0000313" key="2">
    <source>
        <dbReference type="EMBL" id="VHN99842.1"/>
    </source>
</evidence>
<dbReference type="OrthoDB" id="138787at2"/>
<dbReference type="EMBL" id="CP012390">
    <property type="protein sequence ID" value="ALE18566.1"/>
    <property type="molecule type" value="Genomic_DNA"/>
</dbReference>
<accession>A0A0M4MKC8</accession>